<keyword evidence="3" id="KW-1185">Reference proteome</keyword>
<name>A0A6A6WUJ3_9PLEO</name>
<dbReference type="Proteomes" id="UP000799757">
    <property type="component" value="Unassembled WGS sequence"/>
</dbReference>
<evidence type="ECO:0000313" key="2">
    <source>
        <dbReference type="EMBL" id="KAF2787890.1"/>
    </source>
</evidence>
<feature type="region of interest" description="Disordered" evidence="1">
    <location>
        <begin position="73"/>
        <end position="109"/>
    </location>
</feature>
<reference evidence="2" key="1">
    <citation type="journal article" date="2020" name="Stud. Mycol.">
        <title>101 Dothideomycetes genomes: a test case for predicting lifestyles and emergence of pathogens.</title>
        <authorList>
            <person name="Haridas S."/>
            <person name="Albert R."/>
            <person name="Binder M."/>
            <person name="Bloem J."/>
            <person name="Labutti K."/>
            <person name="Salamov A."/>
            <person name="Andreopoulos B."/>
            <person name="Baker S."/>
            <person name="Barry K."/>
            <person name="Bills G."/>
            <person name="Bluhm B."/>
            <person name="Cannon C."/>
            <person name="Castanera R."/>
            <person name="Culley D."/>
            <person name="Daum C."/>
            <person name="Ezra D."/>
            <person name="Gonzalez J."/>
            <person name="Henrissat B."/>
            <person name="Kuo A."/>
            <person name="Liang C."/>
            <person name="Lipzen A."/>
            <person name="Lutzoni F."/>
            <person name="Magnuson J."/>
            <person name="Mondo S."/>
            <person name="Nolan M."/>
            <person name="Ohm R."/>
            <person name="Pangilinan J."/>
            <person name="Park H.-J."/>
            <person name="Ramirez L."/>
            <person name="Alfaro M."/>
            <person name="Sun H."/>
            <person name="Tritt A."/>
            <person name="Yoshinaga Y."/>
            <person name="Zwiers L.-H."/>
            <person name="Turgeon B."/>
            <person name="Goodwin S."/>
            <person name="Spatafora J."/>
            <person name="Crous P."/>
            <person name="Grigoriev I."/>
        </authorList>
    </citation>
    <scope>NUCLEOTIDE SEQUENCE</scope>
    <source>
        <strain evidence="2">CBS 109.77</strain>
    </source>
</reference>
<dbReference type="AlphaFoldDB" id="A0A6A6WUJ3"/>
<protein>
    <submittedName>
        <fullName evidence="2">Uncharacterized protein</fullName>
    </submittedName>
</protein>
<gene>
    <name evidence="2" type="ORF">K505DRAFT_120094</name>
</gene>
<proteinExistence type="predicted"/>
<feature type="region of interest" description="Disordered" evidence="1">
    <location>
        <begin position="1"/>
        <end position="47"/>
    </location>
</feature>
<sequence length="138" mass="14407">MAGLISRASAEKWAANAGPPNGKTLKWRRMGARPVSPRRPGSEAYVHSSEGCPCILRAAEVAGRWTRRFLCSSSPAARRPPSSSPPPAPPPAPSPSPPPAPPPPSPPAQTAVASLFVALLVSMMSARWSWGQAAPLQS</sequence>
<accession>A0A6A6WUJ3</accession>
<evidence type="ECO:0000256" key="1">
    <source>
        <dbReference type="SAM" id="MobiDB-lite"/>
    </source>
</evidence>
<dbReference type="EMBL" id="MU002269">
    <property type="protein sequence ID" value="KAF2787890.1"/>
    <property type="molecule type" value="Genomic_DNA"/>
</dbReference>
<organism evidence="2 3">
    <name type="scientific">Melanomma pulvis-pyrius CBS 109.77</name>
    <dbReference type="NCBI Taxonomy" id="1314802"/>
    <lineage>
        <taxon>Eukaryota</taxon>
        <taxon>Fungi</taxon>
        <taxon>Dikarya</taxon>
        <taxon>Ascomycota</taxon>
        <taxon>Pezizomycotina</taxon>
        <taxon>Dothideomycetes</taxon>
        <taxon>Pleosporomycetidae</taxon>
        <taxon>Pleosporales</taxon>
        <taxon>Melanommataceae</taxon>
        <taxon>Melanomma</taxon>
    </lineage>
</organism>
<feature type="compositionally biased region" description="Pro residues" evidence="1">
    <location>
        <begin position="82"/>
        <end position="107"/>
    </location>
</feature>
<evidence type="ECO:0000313" key="3">
    <source>
        <dbReference type="Proteomes" id="UP000799757"/>
    </source>
</evidence>